<protein>
    <submittedName>
        <fullName evidence="1">Uncharacterized protein</fullName>
    </submittedName>
</protein>
<organism evidence="1">
    <name type="scientific">Rhizophora mucronata</name>
    <name type="common">Asiatic mangrove</name>
    <dbReference type="NCBI Taxonomy" id="61149"/>
    <lineage>
        <taxon>Eukaryota</taxon>
        <taxon>Viridiplantae</taxon>
        <taxon>Streptophyta</taxon>
        <taxon>Embryophyta</taxon>
        <taxon>Tracheophyta</taxon>
        <taxon>Spermatophyta</taxon>
        <taxon>Magnoliopsida</taxon>
        <taxon>eudicotyledons</taxon>
        <taxon>Gunneridae</taxon>
        <taxon>Pentapetalae</taxon>
        <taxon>rosids</taxon>
        <taxon>fabids</taxon>
        <taxon>Malpighiales</taxon>
        <taxon>Rhizophoraceae</taxon>
        <taxon>Rhizophora</taxon>
    </lineage>
</organism>
<evidence type="ECO:0000313" key="1">
    <source>
        <dbReference type="EMBL" id="MBX19985.1"/>
    </source>
</evidence>
<sequence length="60" mass="6619">MGEVVREIENILQLAGLNPNAESVSTSASYEDATKERLHPYSQEAFEYSGAFPASKMEPQ</sequence>
<dbReference type="AlphaFoldDB" id="A0A2P2LPT3"/>
<name>A0A2P2LPT3_RHIMU</name>
<reference evidence="1" key="1">
    <citation type="submission" date="2018-02" db="EMBL/GenBank/DDBJ databases">
        <title>Rhizophora mucronata_Transcriptome.</title>
        <authorList>
            <person name="Meera S.P."/>
            <person name="Sreeshan A."/>
            <person name="Augustine A."/>
        </authorList>
    </citation>
    <scope>NUCLEOTIDE SEQUENCE</scope>
    <source>
        <tissue evidence="1">Leaf</tissue>
    </source>
</reference>
<accession>A0A2P2LPT3</accession>
<dbReference type="EMBL" id="GGEC01039501">
    <property type="protein sequence ID" value="MBX19985.1"/>
    <property type="molecule type" value="Transcribed_RNA"/>
</dbReference>
<proteinExistence type="predicted"/>